<dbReference type="Proteomes" id="UP000823388">
    <property type="component" value="Chromosome 9N"/>
</dbReference>
<feature type="region of interest" description="Disordered" evidence="1">
    <location>
        <begin position="1"/>
        <end position="78"/>
    </location>
</feature>
<proteinExistence type="predicted"/>
<protein>
    <submittedName>
        <fullName evidence="2">Uncharacterized protein</fullName>
    </submittedName>
</protein>
<reference evidence="2" key="1">
    <citation type="submission" date="2020-05" db="EMBL/GenBank/DDBJ databases">
        <title>WGS assembly of Panicum virgatum.</title>
        <authorList>
            <person name="Lovell J.T."/>
            <person name="Jenkins J."/>
            <person name="Shu S."/>
            <person name="Juenger T.E."/>
            <person name="Schmutz J."/>
        </authorList>
    </citation>
    <scope>NUCLEOTIDE SEQUENCE</scope>
    <source>
        <strain evidence="2">AP13</strain>
    </source>
</reference>
<feature type="region of interest" description="Disordered" evidence="1">
    <location>
        <begin position="147"/>
        <end position="179"/>
    </location>
</feature>
<name>A0A8T0N0P3_PANVG</name>
<feature type="compositionally biased region" description="Pro residues" evidence="1">
    <location>
        <begin position="15"/>
        <end position="29"/>
    </location>
</feature>
<accession>A0A8T0N0P3</accession>
<sequence length="179" mass="19456">MDLNLHLNDRWAHKTPPPITAHATPPSPTRSPIGIRRSGRPSRSSEREVRRWWQRQPRRQLQSNTSSESSVKLSAPPTASSFTVIAAAVAAASIQCEQRVQRQAQRASASLVVHGAGARLPEEARGRPGGGQGRAGGAEAEELVVVHQRRARPQRGAAARRRCSICRGSNDTEGQNKDL</sequence>
<comment type="caution">
    <text evidence="2">The sequence shown here is derived from an EMBL/GenBank/DDBJ whole genome shotgun (WGS) entry which is preliminary data.</text>
</comment>
<keyword evidence="3" id="KW-1185">Reference proteome</keyword>
<evidence type="ECO:0000313" key="2">
    <source>
        <dbReference type="EMBL" id="KAG2542413.1"/>
    </source>
</evidence>
<evidence type="ECO:0000313" key="3">
    <source>
        <dbReference type="Proteomes" id="UP000823388"/>
    </source>
</evidence>
<feature type="compositionally biased region" description="Basic residues" evidence="1">
    <location>
        <begin position="147"/>
        <end position="164"/>
    </location>
</feature>
<dbReference type="EMBL" id="CM029054">
    <property type="protein sequence ID" value="KAG2542413.1"/>
    <property type="molecule type" value="Genomic_DNA"/>
</dbReference>
<dbReference type="AlphaFoldDB" id="A0A8T0N0P3"/>
<feature type="compositionally biased region" description="Polar residues" evidence="1">
    <location>
        <begin position="60"/>
        <end position="72"/>
    </location>
</feature>
<gene>
    <name evidence="2" type="ORF">PVAP13_9NG841000</name>
</gene>
<evidence type="ECO:0000256" key="1">
    <source>
        <dbReference type="SAM" id="MobiDB-lite"/>
    </source>
</evidence>
<organism evidence="2 3">
    <name type="scientific">Panicum virgatum</name>
    <name type="common">Blackwell switchgrass</name>
    <dbReference type="NCBI Taxonomy" id="38727"/>
    <lineage>
        <taxon>Eukaryota</taxon>
        <taxon>Viridiplantae</taxon>
        <taxon>Streptophyta</taxon>
        <taxon>Embryophyta</taxon>
        <taxon>Tracheophyta</taxon>
        <taxon>Spermatophyta</taxon>
        <taxon>Magnoliopsida</taxon>
        <taxon>Liliopsida</taxon>
        <taxon>Poales</taxon>
        <taxon>Poaceae</taxon>
        <taxon>PACMAD clade</taxon>
        <taxon>Panicoideae</taxon>
        <taxon>Panicodae</taxon>
        <taxon>Paniceae</taxon>
        <taxon>Panicinae</taxon>
        <taxon>Panicum</taxon>
        <taxon>Panicum sect. Hiantes</taxon>
    </lineage>
</organism>